<protein>
    <submittedName>
        <fullName evidence="1">Uncharacterized protein</fullName>
    </submittedName>
</protein>
<evidence type="ECO:0000313" key="1">
    <source>
        <dbReference type="EMBL" id="SBP87796.1"/>
    </source>
</evidence>
<gene>
    <name evidence="1" type="ORF">THIARS_60509</name>
</gene>
<evidence type="ECO:0000313" key="2">
    <source>
        <dbReference type="Proteomes" id="UP000214566"/>
    </source>
</evidence>
<dbReference type="AlphaFoldDB" id="A0A238D3E3"/>
<reference evidence="1 2" key="1">
    <citation type="submission" date="2016-06" db="EMBL/GenBank/DDBJ databases">
        <authorList>
            <person name="Kjaerup R.B."/>
            <person name="Dalgaard T.S."/>
            <person name="Juul-Madsen H.R."/>
        </authorList>
    </citation>
    <scope>NUCLEOTIDE SEQUENCE [LARGE SCALE GENOMIC DNA]</scope>
    <source>
        <strain evidence="1 2">DSM 16361</strain>
    </source>
</reference>
<dbReference type="Proteomes" id="UP000214566">
    <property type="component" value="Unassembled WGS sequence"/>
</dbReference>
<organism evidence="1 2">
    <name type="scientific">Thiomonas delicata</name>
    <name type="common">Thiomonas cuprina</name>
    <dbReference type="NCBI Taxonomy" id="364030"/>
    <lineage>
        <taxon>Bacteria</taxon>
        <taxon>Pseudomonadati</taxon>
        <taxon>Pseudomonadota</taxon>
        <taxon>Betaproteobacteria</taxon>
        <taxon>Burkholderiales</taxon>
        <taxon>Thiomonas</taxon>
    </lineage>
</organism>
<name>A0A238D3E3_THIDL</name>
<keyword evidence="2" id="KW-1185">Reference proteome</keyword>
<dbReference type="EMBL" id="FLMQ01000055">
    <property type="protein sequence ID" value="SBP87796.1"/>
    <property type="molecule type" value="Genomic_DNA"/>
</dbReference>
<proteinExistence type="predicted"/>
<sequence length="83" mass="9299">MPIAIDPMNGLLLVAHVDKLFDGYQLSFDPSREGFRPIHPRVRQEVTQLELQRRVGASSMPVSYGLRMRGNLAGTWASTWSAT</sequence>
<accession>A0A238D3E3</accession>